<comment type="cofactor">
    <cofactor evidence="12">
        <name>Zn(2+)</name>
        <dbReference type="ChEBI" id="CHEBI:29105"/>
    </cofactor>
    <text evidence="12">Binds 1 zinc ion per subunit.</text>
</comment>
<keyword evidence="2 12" id="KW-0963">Cytoplasm</keyword>
<dbReference type="GO" id="GO:0000049">
    <property type="term" value="F:tRNA binding"/>
    <property type="evidence" value="ECO:0007669"/>
    <property type="project" value="InterPro"/>
</dbReference>
<accession>A0A7C9TKA3</accession>
<feature type="binding site" evidence="12">
    <location>
        <position position="962"/>
    </location>
    <ligand>
        <name>Zn(2+)</name>
        <dbReference type="ChEBI" id="CHEBI:29105"/>
    </ligand>
</feature>
<dbReference type="Pfam" id="PF08264">
    <property type="entry name" value="Anticodon_1"/>
    <property type="match status" value="1"/>
</dbReference>
<dbReference type="InterPro" id="IPR013155">
    <property type="entry name" value="M/V/L/I-tRNA-synth_anticd-bd"/>
</dbReference>
<dbReference type="NCBIfam" id="TIGR00392">
    <property type="entry name" value="ileS"/>
    <property type="match status" value="1"/>
</dbReference>
<dbReference type="Gene3D" id="3.40.50.620">
    <property type="entry name" value="HUPs"/>
    <property type="match status" value="2"/>
</dbReference>
<feature type="binding site" evidence="12">
    <location>
        <position position="662"/>
    </location>
    <ligand>
        <name>ATP</name>
        <dbReference type="ChEBI" id="CHEBI:30616"/>
    </ligand>
</feature>
<dbReference type="PRINTS" id="PR00984">
    <property type="entry name" value="TRNASYNTHILE"/>
</dbReference>
<keyword evidence="5 12" id="KW-0547">Nucleotide-binding</keyword>
<evidence type="ECO:0000313" key="17">
    <source>
        <dbReference type="EMBL" id="NDY90206.1"/>
    </source>
</evidence>
<evidence type="ECO:0000259" key="16">
    <source>
        <dbReference type="Pfam" id="PF08264"/>
    </source>
</evidence>
<feature type="binding site" evidence="12">
    <location>
        <position position="618"/>
    </location>
    <ligand>
        <name>L-isoleucyl-5'-AMP</name>
        <dbReference type="ChEBI" id="CHEBI:178002"/>
    </ligand>
</feature>
<dbReference type="Pfam" id="PF00133">
    <property type="entry name" value="tRNA-synt_1"/>
    <property type="match status" value="1"/>
</dbReference>
<dbReference type="Gene3D" id="1.10.730.20">
    <property type="match status" value="1"/>
</dbReference>
<comment type="subunit">
    <text evidence="12">Monomer.</text>
</comment>
<name>A0A7C9TKA3_9BURK</name>
<dbReference type="InterPro" id="IPR002301">
    <property type="entry name" value="Ile-tRNA-ligase"/>
</dbReference>
<dbReference type="Gene3D" id="3.90.740.10">
    <property type="entry name" value="Valyl/Leucyl/Isoleucyl-tRNA synthetase, editing domain"/>
    <property type="match status" value="1"/>
</dbReference>
<dbReference type="CDD" id="cd07960">
    <property type="entry name" value="Anticodon_Ia_Ile_BEm"/>
    <property type="match status" value="1"/>
</dbReference>
<keyword evidence="9 12" id="KW-0030">Aminoacyl-tRNA synthetase</keyword>
<evidence type="ECO:0000256" key="6">
    <source>
        <dbReference type="ARBA" id="ARBA00022833"/>
    </source>
</evidence>
<feature type="binding site" evidence="12">
    <location>
        <position position="942"/>
    </location>
    <ligand>
        <name>Zn(2+)</name>
        <dbReference type="ChEBI" id="CHEBI:29105"/>
    </ligand>
</feature>
<dbReference type="InterPro" id="IPR033708">
    <property type="entry name" value="Anticodon_Ile_BEm"/>
</dbReference>
<dbReference type="GO" id="GO:0006428">
    <property type="term" value="P:isoleucyl-tRNA aminoacylation"/>
    <property type="evidence" value="ECO:0007669"/>
    <property type="project" value="UniProtKB-UniRule"/>
</dbReference>
<dbReference type="PANTHER" id="PTHR42765:SF1">
    <property type="entry name" value="ISOLEUCINE--TRNA LIGASE, MITOCHONDRIAL"/>
    <property type="match status" value="1"/>
</dbReference>
<comment type="function">
    <text evidence="10 12">Catalyzes the attachment of isoleucine to tRNA(Ile). As IleRS can inadvertently accommodate and process structurally similar amino acids such as valine, to avoid such errors it has two additional distinct tRNA(Ile)-dependent editing activities. One activity is designated as 'pretransfer' editing and involves the hydrolysis of activated Val-AMP. The other activity is designated 'posttransfer' editing and involves deacylation of mischarged Val-tRNA(Ile).</text>
</comment>
<evidence type="ECO:0000256" key="1">
    <source>
        <dbReference type="ARBA" id="ARBA00006887"/>
    </source>
</evidence>
<reference evidence="17 18" key="1">
    <citation type="submission" date="2020-02" db="EMBL/GenBank/DDBJ databases">
        <title>Ideonella bacterium strain TBM-1.</title>
        <authorList>
            <person name="Chen W.-M."/>
        </authorList>
    </citation>
    <scope>NUCLEOTIDE SEQUENCE [LARGE SCALE GENOMIC DNA]</scope>
    <source>
        <strain evidence="17 18">TBM-1</strain>
    </source>
</reference>
<dbReference type="AlphaFoldDB" id="A0A7C9TKA3"/>
<comment type="domain">
    <text evidence="12">IleRS has two distinct active sites: one for aminoacylation and one for editing. The misactivated valine is translocated from the active site to the editing site, which sterically excludes the correctly activated isoleucine. The single editing site contains two valyl binding pockets, one specific for each substrate (Val-AMP or Val-tRNA(Ile)).</text>
</comment>
<dbReference type="GO" id="GO:0005829">
    <property type="term" value="C:cytosol"/>
    <property type="evidence" value="ECO:0007669"/>
    <property type="project" value="TreeGrafter"/>
</dbReference>
<dbReference type="PROSITE" id="PS00178">
    <property type="entry name" value="AA_TRNA_LIGASE_I"/>
    <property type="match status" value="1"/>
</dbReference>
<dbReference type="EC" id="6.1.1.5" evidence="12"/>
<feature type="short sequence motif" description="'KMSKS' region" evidence="12">
    <location>
        <begin position="659"/>
        <end position="663"/>
    </location>
</feature>
<dbReference type="InterPro" id="IPR023585">
    <property type="entry name" value="Ile-tRNA-ligase_type1"/>
</dbReference>
<dbReference type="InterPro" id="IPR050081">
    <property type="entry name" value="Ile-tRNA_ligase"/>
</dbReference>
<dbReference type="HAMAP" id="MF_02002">
    <property type="entry name" value="Ile_tRNA_synth_type1"/>
    <property type="match status" value="1"/>
</dbReference>
<keyword evidence="8 12" id="KW-0648">Protein biosynthesis</keyword>
<dbReference type="GO" id="GO:0004822">
    <property type="term" value="F:isoleucine-tRNA ligase activity"/>
    <property type="evidence" value="ECO:0007669"/>
    <property type="project" value="UniProtKB-UniRule"/>
</dbReference>
<keyword evidence="4 12" id="KW-0479">Metal-binding</keyword>
<keyword evidence="6 12" id="KW-0862">Zinc</keyword>
<evidence type="ECO:0000256" key="12">
    <source>
        <dbReference type="HAMAP-Rule" id="MF_02002"/>
    </source>
</evidence>
<dbReference type="InterPro" id="IPR010663">
    <property type="entry name" value="Znf_FPG/IleRS"/>
</dbReference>
<evidence type="ECO:0000256" key="2">
    <source>
        <dbReference type="ARBA" id="ARBA00022490"/>
    </source>
</evidence>
<organism evidence="17 18">
    <name type="scientific">Ideonella livida</name>
    <dbReference type="NCBI Taxonomy" id="2707176"/>
    <lineage>
        <taxon>Bacteria</taxon>
        <taxon>Pseudomonadati</taxon>
        <taxon>Pseudomonadota</taxon>
        <taxon>Betaproteobacteria</taxon>
        <taxon>Burkholderiales</taxon>
        <taxon>Sphaerotilaceae</taxon>
        <taxon>Ideonella</taxon>
    </lineage>
</organism>
<feature type="short sequence motif" description="'HIGH' region" evidence="12">
    <location>
        <begin position="73"/>
        <end position="83"/>
    </location>
</feature>
<keyword evidence="18" id="KW-1185">Reference proteome</keyword>
<evidence type="ECO:0000256" key="4">
    <source>
        <dbReference type="ARBA" id="ARBA00022723"/>
    </source>
</evidence>
<evidence type="ECO:0000256" key="5">
    <source>
        <dbReference type="ARBA" id="ARBA00022741"/>
    </source>
</evidence>
<dbReference type="PANTHER" id="PTHR42765">
    <property type="entry name" value="SOLEUCYL-TRNA SYNTHETASE"/>
    <property type="match status" value="1"/>
</dbReference>
<dbReference type="SUPFAM" id="SSF52374">
    <property type="entry name" value="Nucleotidylyl transferase"/>
    <property type="match status" value="1"/>
</dbReference>
<keyword evidence="3 12" id="KW-0436">Ligase</keyword>
<feature type="compositionally biased region" description="Polar residues" evidence="13">
    <location>
        <begin position="1"/>
        <end position="10"/>
    </location>
</feature>
<comment type="subcellular location">
    <subcellularLocation>
        <location evidence="12">Cytoplasm</location>
    </subcellularLocation>
</comment>
<keyword evidence="7 12" id="KW-0067">ATP-binding</keyword>
<feature type="region of interest" description="Disordered" evidence="13">
    <location>
        <begin position="1"/>
        <end position="30"/>
    </location>
</feature>
<dbReference type="InterPro" id="IPR002300">
    <property type="entry name" value="aa-tRNA-synth_Ia"/>
</dbReference>
<feature type="binding site" evidence="12">
    <location>
        <position position="965"/>
    </location>
    <ligand>
        <name>Zn(2+)</name>
        <dbReference type="ChEBI" id="CHEBI:29105"/>
    </ligand>
</feature>
<dbReference type="InterPro" id="IPR009080">
    <property type="entry name" value="tRNAsynth_Ia_anticodon-bd"/>
</dbReference>
<comment type="caution">
    <text evidence="17">The sequence shown here is derived from an EMBL/GenBank/DDBJ whole genome shotgun (WGS) entry which is preliminary data.</text>
</comment>
<gene>
    <name evidence="12 17" type="primary">ileS</name>
    <name evidence="17" type="ORF">G3A44_03250</name>
</gene>
<dbReference type="Pfam" id="PF06827">
    <property type="entry name" value="zf-FPG_IleRS"/>
    <property type="match status" value="1"/>
</dbReference>
<dbReference type="GO" id="GO:0005524">
    <property type="term" value="F:ATP binding"/>
    <property type="evidence" value="ECO:0007669"/>
    <property type="project" value="UniProtKB-UniRule"/>
</dbReference>
<sequence>MTDSKPTQAPKTDAPASDLRATLNLPDTPFPMRGDLPKREPAWVQDWNSQDLYLKLREARKGAPLFVLHDGPPYANGKLHIGHALNKVLKDMIVKSRQLGGFDAQYIPGWDCHGLPIENAIEKLHGRNLGRDAMQAKSRAYATEQIEQQREDFKRLGVLGDWERPYRTMDPANEAGQIRAFKRVIERGFVYRGLKPVYWCFDCGSSLAEFEIEYADKQSDTLDVAFEADDAAALARAFGLTTLPESLASGGKKAFAVIWTTTAWTIPANQALNAHPELDYALVDTPRGLLLLAQSLVDKCLERFGLTGEVIATAKGEALRGLVFRHPLHDTVSAEEGGKYSYQRKSPLYLADYVTASDGTGIVHSAPAYGVDDFNSCVAHGLKYDDILNPVQGNGVYADELPFFGGQHIWKAVPRILEVLAQSDRLFATQKITHSYPHCWRHKTPVIYRAAAQWFVRMDEGEGVFTQDKAPKTLRQLALEAIDHTAFYPESGRARLRDMIANRPDWCISRQRSWGVPVPFFLHKDSGELHPRTMAILDQAADIVERGGIEAWSRVTPEEILGAEDAVHYTKSTDILEVWFDSGSTFWHVLGHRTGSHAKNYPNGACHAEGPEADLYLEGHDQHRGWFHSSLLLGCAIYGRAPYKGLLTHGFATDGQGRKMSKSLGNTVEPQSVTSKLGAEIVRLWVAATDYSGDLNIDDKILARVVDAYRRVRNTLRFLLANVSDFNPATDAVPLAEMLEIDRWALARAGELQADILRHYDAYEFHPVVGKLQVFCSEDLGAFYLDVLKDRLYTTAPKSLARRSAQTALWQISHAMLRWMAPFLSFTAEEAWPVLAGSANRGSIFMETYWPFTSPDEALLAKWARIRAIRELANKEIEAVRGTGAVGASLQATLAITAGPDDAALLRSLGEDLKFVTITSAATVVDGEHLAITVTPSTAPKCERCWHYREDVGAHGDHPTLCGRCVSNLHGDGEARHIA</sequence>
<feature type="binding site" evidence="12">
    <location>
        <position position="945"/>
    </location>
    <ligand>
        <name>Zn(2+)</name>
        <dbReference type="ChEBI" id="CHEBI:29105"/>
    </ligand>
</feature>
<dbReference type="InterPro" id="IPR014729">
    <property type="entry name" value="Rossmann-like_a/b/a_fold"/>
</dbReference>
<proteinExistence type="inferred from homology"/>
<dbReference type="GO" id="GO:0008270">
    <property type="term" value="F:zinc ion binding"/>
    <property type="evidence" value="ECO:0007669"/>
    <property type="project" value="UniProtKB-UniRule"/>
</dbReference>
<dbReference type="InterPro" id="IPR001412">
    <property type="entry name" value="aa-tRNA-synth_I_CS"/>
</dbReference>
<dbReference type="SUPFAM" id="SSF50677">
    <property type="entry name" value="ValRS/IleRS/LeuRS editing domain"/>
    <property type="match status" value="1"/>
</dbReference>
<dbReference type="FunFam" id="3.40.50.620:FF:000042">
    <property type="entry name" value="Isoleucine--tRNA ligase"/>
    <property type="match status" value="1"/>
</dbReference>
<dbReference type="GO" id="GO:0002161">
    <property type="term" value="F:aminoacyl-tRNA deacylase activity"/>
    <property type="evidence" value="ECO:0007669"/>
    <property type="project" value="InterPro"/>
</dbReference>
<dbReference type="EMBL" id="JAAGOH010000002">
    <property type="protein sequence ID" value="NDY90206.1"/>
    <property type="molecule type" value="Genomic_DNA"/>
</dbReference>
<evidence type="ECO:0000256" key="13">
    <source>
        <dbReference type="SAM" id="MobiDB-lite"/>
    </source>
</evidence>
<evidence type="ECO:0000256" key="8">
    <source>
        <dbReference type="ARBA" id="ARBA00022917"/>
    </source>
</evidence>
<comment type="similarity">
    <text evidence="1 12">Belongs to the class-I aminoacyl-tRNA synthetase family. IleS type 1 subfamily.</text>
</comment>
<dbReference type="RefSeq" id="WP_163456048.1">
    <property type="nucleotide sequence ID" value="NZ_JAAGOH010000002.1"/>
</dbReference>
<feature type="domain" description="Methionyl/Valyl/Leucyl/Isoleucyl-tRNA synthetase anticodon-binding" evidence="16">
    <location>
        <begin position="742"/>
        <end position="894"/>
    </location>
</feature>
<evidence type="ECO:0000259" key="14">
    <source>
        <dbReference type="Pfam" id="PF00133"/>
    </source>
</evidence>
<feature type="domain" description="Aminoacyl-tRNA synthetase class Ia" evidence="14">
    <location>
        <begin position="43"/>
        <end position="698"/>
    </location>
</feature>
<evidence type="ECO:0000256" key="10">
    <source>
        <dbReference type="ARBA" id="ARBA00025217"/>
    </source>
</evidence>
<evidence type="ECO:0000256" key="3">
    <source>
        <dbReference type="ARBA" id="ARBA00022598"/>
    </source>
</evidence>
<dbReference type="SUPFAM" id="SSF47323">
    <property type="entry name" value="Anticodon-binding domain of a subclass of class I aminoacyl-tRNA synthetases"/>
    <property type="match status" value="1"/>
</dbReference>
<dbReference type="InterPro" id="IPR009008">
    <property type="entry name" value="Val/Leu/Ile-tRNA-synth_edit"/>
</dbReference>
<evidence type="ECO:0000313" key="18">
    <source>
        <dbReference type="Proteomes" id="UP000484255"/>
    </source>
</evidence>
<dbReference type="Proteomes" id="UP000484255">
    <property type="component" value="Unassembled WGS sequence"/>
</dbReference>
<comment type="catalytic activity">
    <reaction evidence="11 12">
        <text>tRNA(Ile) + L-isoleucine + ATP = L-isoleucyl-tRNA(Ile) + AMP + diphosphate</text>
        <dbReference type="Rhea" id="RHEA:11060"/>
        <dbReference type="Rhea" id="RHEA-COMP:9666"/>
        <dbReference type="Rhea" id="RHEA-COMP:9695"/>
        <dbReference type="ChEBI" id="CHEBI:30616"/>
        <dbReference type="ChEBI" id="CHEBI:33019"/>
        <dbReference type="ChEBI" id="CHEBI:58045"/>
        <dbReference type="ChEBI" id="CHEBI:78442"/>
        <dbReference type="ChEBI" id="CHEBI:78528"/>
        <dbReference type="ChEBI" id="CHEBI:456215"/>
        <dbReference type="EC" id="6.1.1.5"/>
    </reaction>
</comment>
<protein>
    <recommendedName>
        <fullName evidence="12">Isoleucine--tRNA ligase</fullName>
        <ecNumber evidence="12">6.1.1.5</ecNumber>
    </recommendedName>
    <alternativeName>
        <fullName evidence="12">Isoleucyl-tRNA synthetase</fullName>
        <shortName evidence="12">IleRS</shortName>
    </alternativeName>
</protein>
<evidence type="ECO:0000256" key="9">
    <source>
        <dbReference type="ARBA" id="ARBA00023146"/>
    </source>
</evidence>
<feature type="domain" description="Zinc finger FPG/IleRS-type" evidence="15">
    <location>
        <begin position="941"/>
        <end position="968"/>
    </location>
</feature>
<evidence type="ECO:0000256" key="7">
    <source>
        <dbReference type="ARBA" id="ARBA00022840"/>
    </source>
</evidence>
<evidence type="ECO:0000256" key="11">
    <source>
        <dbReference type="ARBA" id="ARBA00048359"/>
    </source>
</evidence>
<evidence type="ECO:0000259" key="15">
    <source>
        <dbReference type="Pfam" id="PF06827"/>
    </source>
</evidence>